<keyword evidence="3" id="KW-1185">Reference proteome</keyword>
<evidence type="ECO:0000313" key="3">
    <source>
        <dbReference type="Proteomes" id="UP000887116"/>
    </source>
</evidence>
<keyword evidence="2" id="KW-0675">Receptor</keyword>
<dbReference type="EMBL" id="BMAO01039589">
    <property type="protein sequence ID" value="GFR32522.1"/>
    <property type="molecule type" value="Genomic_DNA"/>
</dbReference>
<reference evidence="2" key="1">
    <citation type="submission" date="2020-07" db="EMBL/GenBank/DDBJ databases">
        <title>Multicomponent nature underlies the extraordinary mechanical properties of spider dragline silk.</title>
        <authorList>
            <person name="Kono N."/>
            <person name="Nakamura H."/>
            <person name="Mori M."/>
            <person name="Yoshida Y."/>
            <person name="Ohtoshi R."/>
            <person name="Malay A.D."/>
            <person name="Moran D.A.P."/>
            <person name="Tomita M."/>
            <person name="Numata K."/>
            <person name="Arakawa K."/>
        </authorList>
    </citation>
    <scope>NUCLEOTIDE SEQUENCE</scope>
</reference>
<gene>
    <name evidence="2" type="primary">Tacr2</name>
    <name evidence="2" type="ORF">TNCT_467701</name>
</gene>
<feature type="transmembrane region" description="Helical" evidence="1">
    <location>
        <begin position="68"/>
        <end position="94"/>
    </location>
</feature>
<comment type="caution">
    <text evidence="2">The sequence shown here is derived from an EMBL/GenBank/DDBJ whole genome shotgun (WGS) entry which is preliminary data.</text>
</comment>
<dbReference type="Proteomes" id="UP000887116">
    <property type="component" value="Unassembled WGS sequence"/>
</dbReference>
<accession>A0A8X6HYZ0</accession>
<keyword evidence="1" id="KW-0812">Transmembrane</keyword>
<dbReference type="OrthoDB" id="9946013at2759"/>
<organism evidence="2 3">
    <name type="scientific">Trichonephila clavata</name>
    <name type="common">Joro spider</name>
    <name type="synonym">Nephila clavata</name>
    <dbReference type="NCBI Taxonomy" id="2740835"/>
    <lineage>
        <taxon>Eukaryota</taxon>
        <taxon>Metazoa</taxon>
        <taxon>Ecdysozoa</taxon>
        <taxon>Arthropoda</taxon>
        <taxon>Chelicerata</taxon>
        <taxon>Arachnida</taxon>
        <taxon>Araneae</taxon>
        <taxon>Araneomorphae</taxon>
        <taxon>Entelegynae</taxon>
        <taxon>Araneoidea</taxon>
        <taxon>Nephilidae</taxon>
        <taxon>Trichonephila</taxon>
    </lineage>
</organism>
<keyword evidence="1" id="KW-0472">Membrane</keyword>
<dbReference type="AlphaFoldDB" id="A0A8X6HYZ0"/>
<name>A0A8X6HYZ0_TRICU</name>
<evidence type="ECO:0000256" key="1">
    <source>
        <dbReference type="SAM" id="Phobius"/>
    </source>
</evidence>
<keyword evidence="1" id="KW-1133">Transmembrane helix</keyword>
<sequence>MLLWLGDLSFPICETVAMIPFGNLTKDRKAMALLKPFMHEAKVSDFNVSNWDFSNHTNLWIRLPTHEIALKVLALLPIMILGVFGNVAILVVMFRIK</sequence>
<feature type="non-terminal residue" evidence="2">
    <location>
        <position position="97"/>
    </location>
</feature>
<proteinExistence type="predicted"/>
<protein>
    <submittedName>
        <fullName evidence="2">Substance-K receptor</fullName>
    </submittedName>
</protein>
<evidence type="ECO:0000313" key="2">
    <source>
        <dbReference type="EMBL" id="GFR32522.1"/>
    </source>
</evidence>